<dbReference type="Gene3D" id="1.10.10.10">
    <property type="entry name" value="Winged helix-like DNA-binding domain superfamily/Winged helix DNA-binding domain"/>
    <property type="match status" value="2"/>
</dbReference>
<dbReference type="InterPro" id="IPR019888">
    <property type="entry name" value="Tscrpt_reg_AsnC-like"/>
</dbReference>
<evidence type="ECO:0000256" key="1">
    <source>
        <dbReference type="ARBA" id="ARBA00023015"/>
    </source>
</evidence>
<dbReference type="Proteomes" id="UP000326831">
    <property type="component" value="Chromosome"/>
</dbReference>
<dbReference type="GO" id="GO:0005829">
    <property type="term" value="C:cytosol"/>
    <property type="evidence" value="ECO:0007669"/>
    <property type="project" value="TreeGrafter"/>
</dbReference>
<dbReference type="InterPro" id="IPR019887">
    <property type="entry name" value="Tscrpt_reg_AsnC/Lrp_C"/>
</dbReference>
<accession>A0A5P2UPT4</accession>
<dbReference type="InterPro" id="IPR000485">
    <property type="entry name" value="AsnC-type_HTH_dom"/>
</dbReference>
<proteinExistence type="predicted"/>
<dbReference type="PROSITE" id="PS00519">
    <property type="entry name" value="HTH_ASNC_1"/>
    <property type="match status" value="1"/>
</dbReference>
<dbReference type="PANTHER" id="PTHR30154">
    <property type="entry name" value="LEUCINE-RESPONSIVE REGULATORY PROTEIN"/>
    <property type="match status" value="1"/>
</dbReference>
<keyword evidence="1" id="KW-0805">Transcription regulation</keyword>
<reference evidence="5 6" key="1">
    <citation type="submission" date="2017-09" db="EMBL/GenBank/DDBJ databases">
        <authorList>
            <person name="Lee N."/>
            <person name="Cho B.-K."/>
        </authorList>
    </citation>
    <scope>NUCLEOTIDE SEQUENCE [LARGE SCALE GENOMIC DNA]</scope>
    <source>
        <strain evidence="5 6">ATCC 27467</strain>
    </source>
</reference>
<keyword evidence="3" id="KW-0804">Transcription</keyword>
<dbReference type="SMART" id="SM00344">
    <property type="entry name" value="HTH_ASNC"/>
    <property type="match status" value="2"/>
</dbReference>
<dbReference type="Gene3D" id="3.30.70.920">
    <property type="match status" value="1"/>
</dbReference>
<dbReference type="InterPro" id="IPR019885">
    <property type="entry name" value="Tscrpt_reg_HTH_AsnC-type_CS"/>
</dbReference>
<organism evidence="5 6">
    <name type="scientific">Streptomyces subrutilus</name>
    <dbReference type="NCBI Taxonomy" id="36818"/>
    <lineage>
        <taxon>Bacteria</taxon>
        <taxon>Bacillati</taxon>
        <taxon>Actinomycetota</taxon>
        <taxon>Actinomycetes</taxon>
        <taxon>Kitasatosporales</taxon>
        <taxon>Streptomycetaceae</taxon>
        <taxon>Streptomyces</taxon>
    </lineage>
</organism>
<gene>
    <name evidence="5" type="ORF">CP968_10610</name>
</gene>
<dbReference type="InterPro" id="IPR036388">
    <property type="entry name" value="WH-like_DNA-bd_sf"/>
</dbReference>
<keyword evidence="6" id="KW-1185">Reference proteome</keyword>
<dbReference type="OrthoDB" id="3453230at2"/>
<dbReference type="InterPro" id="IPR036390">
    <property type="entry name" value="WH_DNA-bd_sf"/>
</dbReference>
<dbReference type="PRINTS" id="PR00033">
    <property type="entry name" value="HTHASNC"/>
</dbReference>
<dbReference type="KEGG" id="ssub:CP968_10610"/>
<dbReference type="PANTHER" id="PTHR30154:SF34">
    <property type="entry name" value="TRANSCRIPTIONAL REGULATOR AZLB"/>
    <property type="match status" value="1"/>
</dbReference>
<name>A0A5P2UPT4_9ACTN</name>
<sequence>MMETMHPAPPEGPLDALDRALVQALTLDARAPFARLAEVLEVSDQTVVRRYRRLRTTGLVRVVALPMGRRVGLFESWLRIQCAPDAALPVAEALARRPDIAWVTLNSGGTEIQCMTRARTRQDRDALLLEKLPRTRRVTGITAHTILRKFFGGPEVWAGLDVLRPDQVAALERPSPAADGPLDAACPARYALDATELALLAVLGQDGRAGYPELARATGLSESTARRRVERLRDAGAVFFDVEIVPAQLGYEAEATLVLTVPPARLAEVGAALGSHPEVPFAAAVTGAASLMAVVVCRDTDALYTYLTERIGAVPGIQQVELIPTLRNVKRAGMLVEDGRLVDPPPAAP</sequence>
<evidence type="ECO:0000313" key="5">
    <source>
        <dbReference type="EMBL" id="QEU78687.1"/>
    </source>
</evidence>
<dbReference type="InterPro" id="IPR011008">
    <property type="entry name" value="Dimeric_a/b-barrel"/>
</dbReference>
<dbReference type="SUPFAM" id="SSF46785">
    <property type="entry name" value="Winged helix' DNA-binding domain"/>
    <property type="match status" value="2"/>
</dbReference>
<keyword evidence="2" id="KW-0238">DNA-binding</keyword>
<evidence type="ECO:0000256" key="2">
    <source>
        <dbReference type="ARBA" id="ARBA00023125"/>
    </source>
</evidence>
<protein>
    <submittedName>
        <fullName evidence="5">Lrp/AsnC family transcriptional regulator</fullName>
    </submittedName>
</protein>
<evidence type="ECO:0000313" key="6">
    <source>
        <dbReference type="Proteomes" id="UP000326831"/>
    </source>
</evidence>
<dbReference type="Pfam" id="PF01037">
    <property type="entry name" value="AsnC_trans_reg"/>
    <property type="match status" value="1"/>
</dbReference>
<dbReference type="GO" id="GO:0043565">
    <property type="term" value="F:sequence-specific DNA binding"/>
    <property type="evidence" value="ECO:0007669"/>
    <property type="project" value="InterPro"/>
</dbReference>
<feature type="domain" description="HTH asnC-type" evidence="4">
    <location>
        <begin position="192"/>
        <end position="252"/>
    </location>
</feature>
<evidence type="ECO:0000256" key="3">
    <source>
        <dbReference type="ARBA" id="ARBA00023163"/>
    </source>
</evidence>
<dbReference type="EMBL" id="CP023701">
    <property type="protein sequence ID" value="QEU78687.1"/>
    <property type="molecule type" value="Genomic_DNA"/>
</dbReference>
<dbReference type="Pfam" id="PF13404">
    <property type="entry name" value="HTH_AsnC-type"/>
    <property type="match status" value="2"/>
</dbReference>
<dbReference type="AlphaFoldDB" id="A0A5P2UPT4"/>
<dbReference type="PROSITE" id="PS50956">
    <property type="entry name" value="HTH_ASNC_2"/>
    <property type="match status" value="1"/>
</dbReference>
<dbReference type="GO" id="GO:0043200">
    <property type="term" value="P:response to amino acid"/>
    <property type="evidence" value="ECO:0007669"/>
    <property type="project" value="TreeGrafter"/>
</dbReference>
<evidence type="ECO:0000259" key="4">
    <source>
        <dbReference type="PROSITE" id="PS50956"/>
    </source>
</evidence>
<dbReference type="SUPFAM" id="SSF54909">
    <property type="entry name" value="Dimeric alpha+beta barrel"/>
    <property type="match status" value="2"/>
</dbReference>